<protein>
    <recommendedName>
        <fullName evidence="3">t-SNARE coiled-coil homology domain-containing protein</fullName>
    </recommendedName>
</protein>
<name>A0A7C3CW90_9BACT</name>
<proteinExistence type="predicted"/>
<dbReference type="EMBL" id="DRMH01000006">
    <property type="protein sequence ID" value="HFC96868.1"/>
    <property type="molecule type" value="Genomic_DNA"/>
</dbReference>
<evidence type="ECO:0008006" key="3">
    <source>
        <dbReference type="Google" id="ProtNLM"/>
    </source>
</evidence>
<keyword evidence="1" id="KW-0812">Transmembrane</keyword>
<dbReference type="InterPro" id="IPR036785">
    <property type="entry name" value="YkyA-like_sf"/>
</dbReference>
<feature type="transmembrane region" description="Helical" evidence="1">
    <location>
        <begin position="91"/>
        <end position="112"/>
    </location>
</feature>
<reference evidence="2" key="1">
    <citation type="journal article" date="2020" name="mSystems">
        <title>Genome- and Community-Level Interaction Insights into Carbon Utilization and Element Cycling Functions of Hydrothermarchaeota in Hydrothermal Sediment.</title>
        <authorList>
            <person name="Zhou Z."/>
            <person name="Liu Y."/>
            <person name="Xu W."/>
            <person name="Pan J."/>
            <person name="Luo Z.H."/>
            <person name="Li M."/>
        </authorList>
    </citation>
    <scope>NUCLEOTIDE SEQUENCE [LARGE SCALE GENOMIC DNA]</scope>
    <source>
        <strain evidence="2">HyVt-483</strain>
    </source>
</reference>
<sequence length="161" mass="19320">MFSTLAFAGENGFTREDRERLIRLEATLQTFMRQVDKRFEQIDKRFEDVNRRFEDINSRFEDMNKRFEQMDKRISELREDTDRRFEDLTRFLWILAGIFTALTAAVIALVIWDRRSTVKYALKEADERYALNLLPRILEVLKEKAKTDQELATILRNYGLL</sequence>
<comment type="caution">
    <text evidence="2">The sequence shown here is derived from an EMBL/GenBank/DDBJ whole genome shotgun (WGS) entry which is preliminary data.</text>
</comment>
<evidence type="ECO:0000256" key="1">
    <source>
        <dbReference type="SAM" id="Phobius"/>
    </source>
</evidence>
<dbReference type="SUPFAM" id="SSF140423">
    <property type="entry name" value="MW0975(SA0943)-like"/>
    <property type="match status" value="1"/>
</dbReference>
<dbReference type="Gene3D" id="6.10.250.2540">
    <property type="match status" value="2"/>
</dbReference>
<evidence type="ECO:0000313" key="2">
    <source>
        <dbReference type="EMBL" id="HFC96868.1"/>
    </source>
</evidence>
<accession>A0A7C3CW90</accession>
<dbReference type="Proteomes" id="UP000886043">
    <property type="component" value="Unassembled WGS sequence"/>
</dbReference>
<dbReference type="AlphaFoldDB" id="A0A7C3CW90"/>
<gene>
    <name evidence="2" type="ORF">ENJ40_00220</name>
</gene>
<keyword evidence="1" id="KW-0472">Membrane</keyword>
<organism evidence="2">
    <name type="scientific">Thermosulfurimonas dismutans</name>
    <dbReference type="NCBI Taxonomy" id="999894"/>
    <lineage>
        <taxon>Bacteria</taxon>
        <taxon>Pseudomonadati</taxon>
        <taxon>Thermodesulfobacteriota</taxon>
        <taxon>Thermodesulfobacteria</taxon>
        <taxon>Thermodesulfobacteriales</taxon>
        <taxon>Thermodesulfobacteriaceae</taxon>
        <taxon>Thermosulfurimonas</taxon>
    </lineage>
</organism>
<keyword evidence="1" id="KW-1133">Transmembrane helix</keyword>